<comment type="function">
    <text evidence="7">Catalyzes the transfer of the diacylglyceryl group from phosphatidylglycerol to the sulfhydryl group of the N-terminal cysteine of a prolipoprotein, the first step in the formation of mature lipoproteins.</text>
</comment>
<protein>
    <recommendedName>
        <fullName evidence="7">Phosphatidylglycerol--prolipoprotein diacylglyceryl transferase</fullName>
        <ecNumber evidence="7">2.5.1.145</ecNumber>
    </recommendedName>
</protein>
<dbReference type="GO" id="GO:0008961">
    <property type="term" value="F:phosphatidylglycerol-prolipoprotein diacylglyceryl transferase activity"/>
    <property type="evidence" value="ECO:0007669"/>
    <property type="project" value="UniProtKB-UniRule"/>
</dbReference>
<keyword evidence="8" id="KW-0449">Lipoprotein</keyword>
<evidence type="ECO:0000256" key="5">
    <source>
        <dbReference type="ARBA" id="ARBA00022989"/>
    </source>
</evidence>
<evidence type="ECO:0000256" key="6">
    <source>
        <dbReference type="ARBA" id="ARBA00023136"/>
    </source>
</evidence>
<sequence>MSASLSFILWSARSNVFSGHAIPKWYGICWATGVLLGYQVMLYIYKKNGKPAEKLDILTTYVIIGTLLGARFGHILFYDPIYYWHHPIEILPIRLSPHFEFTGLSGLASHGGGIGIFLSIYLYCRKYKESYIWILDRITIIVALVGAFVRFGNLMNSEMIGIPTNVPWAFIFTNVDTIPRHPAQLYESIFCLFLFTLMFSIWKIKGDKIHDGFLLGVFLILLFSFRFIDEYFKIDQESFESVLLINMGQILSIPFILAGVLLVQSDYFRNHISKIHNT</sequence>
<evidence type="ECO:0000313" key="8">
    <source>
        <dbReference type="EMBL" id="TKT91635.1"/>
    </source>
</evidence>
<feature type="transmembrane region" description="Helical" evidence="7">
    <location>
        <begin position="183"/>
        <end position="202"/>
    </location>
</feature>
<keyword evidence="6 7" id="KW-0472">Membrane</keyword>
<keyword evidence="3 7" id="KW-0808">Transferase</keyword>
<dbReference type="UniPathway" id="UPA00664"/>
<gene>
    <name evidence="7 8" type="primary">lgt</name>
    <name evidence="8" type="ORF">FDK13_14820</name>
</gene>
<evidence type="ECO:0000256" key="2">
    <source>
        <dbReference type="ARBA" id="ARBA00022475"/>
    </source>
</evidence>
<feature type="transmembrane region" description="Helical" evidence="7">
    <location>
        <begin position="131"/>
        <end position="149"/>
    </location>
</feature>
<name>A0A4U6D5D6_9BACT</name>
<accession>A0A4U6D5D6</accession>
<keyword evidence="9" id="KW-1185">Reference proteome</keyword>
<dbReference type="PANTHER" id="PTHR30589:SF0">
    <property type="entry name" value="PHOSPHATIDYLGLYCEROL--PROLIPOPROTEIN DIACYLGLYCERYL TRANSFERASE"/>
    <property type="match status" value="1"/>
</dbReference>
<feature type="binding site" evidence="7">
    <location>
        <position position="150"/>
    </location>
    <ligand>
        <name>a 1,2-diacyl-sn-glycero-3-phospho-(1'-sn-glycerol)</name>
        <dbReference type="ChEBI" id="CHEBI:64716"/>
    </ligand>
</feature>
<dbReference type="GO" id="GO:0042158">
    <property type="term" value="P:lipoprotein biosynthetic process"/>
    <property type="evidence" value="ECO:0007669"/>
    <property type="project" value="UniProtKB-UniRule"/>
</dbReference>
<reference evidence="8 9" key="1">
    <citation type="submission" date="2019-05" db="EMBL/GenBank/DDBJ databases">
        <title>Dyadobacter AR-3-8 sp. nov., isolated from arctic soil.</title>
        <authorList>
            <person name="Chaudhary D.K."/>
        </authorList>
    </citation>
    <scope>NUCLEOTIDE SEQUENCE [LARGE SCALE GENOMIC DNA]</scope>
    <source>
        <strain evidence="8 9">AR-3-8</strain>
    </source>
</reference>
<dbReference type="AlphaFoldDB" id="A0A4U6D5D6"/>
<dbReference type="InterPro" id="IPR001640">
    <property type="entry name" value="Lgt"/>
</dbReference>
<comment type="similarity">
    <text evidence="1 7">Belongs to the Lgt family.</text>
</comment>
<keyword evidence="4 7" id="KW-0812">Transmembrane</keyword>
<dbReference type="EC" id="2.5.1.145" evidence="7"/>
<feature type="transmembrane region" description="Helical" evidence="7">
    <location>
        <begin position="24"/>
        <end position="45"/>
    </location>
</feature>
<comment type="catalytic activity">
    <reaction evidence="7">
        <text>L-cysteinyl-[prolipoprotein] + a 1,2-diacyl-sn-glycero-3-phospho-(1'-sn-glycerol) = an S-1,2-diacyl-sn-glyceryl-L-cysteinyl-[prolipoprotein] + sn-glycerol 1-phosphate + H(+)</text>
        <dbReference type="Rhea" id="RHEA:56712"/>
        <dbReference type="Rhea" id="RHEA-COMP:14679"/>
        <dbReference type="Rhea" id="RHEA-COMP:14680"/>
        <dbReference type="ChEBI" id="CHEBI:15378"/>
        <dbReference type="ChEBI" id="CHEBI:29950"/>
        <dbReference type="ChEBI" id="CHEBI:57685"/>
        <dbReference type="ChEBI" id="CHEBI:64716"/>
        <dbReference type="ChEBI" id="CHEBI:140658"/>
        <dbReference type="EC" id="2.5.1.145"/>
    </reaction>
</comment>
<evidence type="ECO:0000256" key="1">
    <source>
        <dbReference type="ARBA" id="ARBA00007150"/>
    </source>
</evidence>
<feature type="transmembrane region" description="Helical" evidence="7">
    <location>
        <begin position="101"/>
        <end position="124"/>
    </location>
</feature>
<dbReference type="EMBL" id="SZVO01000006">
    <property type="protein sequence ID" value="TKT91635.1"/>
    <property type="molecule type" value="Genomic_DNA"/>
</dbReference>
<proteinExistence type="inferred from homology"/>
<keyword evidence="5 7" id="KW-1133">Transmembrane helix</keyword>
<dbReference type="OrthoDB" id="871140at2"/>
<dbReference type="Proteomes" id="UP000304900">
    <property type="component" value="Unassembled WGS sequence"/>
</dbReference>
<dbReference type="HAMAP" id="MF_01147">
    <property type="entry name" value="Lgt"/>
    <property type="match status" value="1"/>
</dbReference>
<dbReference type="NCBIfam" id="TIGR00544">
    <property type="entry name" value="lgt"/>
    <property type="match status" value="1"/>
</dbReference>
<dbReference type="RefSeq" id="WP_137340782.1">
    <property type="nucleotide sequence ID" value="NZ_BSQH01000003.1"/>
</dbReference>
<feature type="transmembrane region" description="Helical" evidence="7">
    <location>
        <begin position="209"/>
        <end position="228"/>
    </location>
</feature>
<evidence type="ECO:0000256" key="7">
    <source>
        <dbReference type="HAMAP-Rule" id="MF_01147"/>
    </source>
</evidence>
<dbReference type="GO" id="GO:0005886">
    <property type="term" value="C:plasma membrane"/>
    <property type="evidence" value="ECO:0007669"/>
    <property type="project" value="UniProtKB-SubCell"/>
</dbReference>
<comment type="caution">
    <text evidence="8">The sequence shown here is derived from an EMBL/GenBank/DDBJ whole genome shotgun (WGS) entry which is preliminary data.</text>
</comment>
<feature type="transmembrane region" description="Helical" evidence="7">
    <location>
        <begin position="243"/>
        <end position="263"/>
    </location>
</feature>
<organism evidence="8 9">
    <name type="scientific">Dyadobacter frigoris</name>
    <dbReference type="NCBI Taxonomy" id="2576211"/>
    <lineage>
        <taxon>Bacteria</taxon>
        <taxon>Pseudomonadati</taxon>
        <taxon>Bacteroidota</taxon>
        <taxon>Cytophagia</taxon>
        <taxon>Cytophagales</taxon>
        <taxon>Spirosomataceae</taxon>
        <taxon>Dyadobacter</taxon>
    </lineage>
</organism>
<evidence type="ECO:0000256" key="3">
    <source>
        <dbReference type="ARBA" id="ARBA00022679"/>
    </source>
</evidence>
<dbReference type="Pfam" id="PF01790">
    <property type="entry name" value="LGT"/>
    <property type="match status" value="1"/>
</dbReference>
<keyword evidence="2 7" id="KW-1003">Cell membrane</keyword>
<dbReference type="PANTHER" id="PTHR30589">
    <property type="entry name" value="PROLIPOPROTEIN DIACYLGLYCERYL TRANSFERASE"/>
    <property type="match status" value="1"/>
</dbReference>
<comment type="subcellular location">
    <subcellularLocation>
        <location evidence="7">Cell membrane</location>
        <topology evidence="7">Multi-pass membrane protein</topology>
    </subcellularLocation>
</comment>
<evidence type="ECO:0000313" key="9">
    <source>
        <dbReference type="Proteomes" id="UP000304900"/>
    </source>
</evidence>
<feature type="transmembrane region" description="Helical" evidence="7">
    <location>
        <begin position="57"/>
        <end position="77"/>
    </location>
</feature>
<comment type="pathway">
    <text evidence="7">Protein modification; lipoprotein biosynthesis (diacylglyceryl transfer).</text>
</comment>
<evidence type="ECO:0000256" key="4">
    <source>
        <dbReference type="ARBA" id="ARBA00022692"/>
    </source>
</evidence>